<dbReference type="GO" id="GO:0004045">
    <property type="term" value="F:peptidyl-tRNA hydrolase activity"/>
    <property type="evidence" value="ECO:0007669"/>
    <property type="project" value="UniProtKB-EC"/>
</dbReference>
<keyword evidence="2 6" id="KW-0378">Hydrolase</keyword>
<gene>
    <name evidence="6" type="ORF">A2912_04890</name>
</gene>
<comment type="catalytic activity">
    <reaction evidence="4">
        <text>an N-acyl-L-alpha-aminoacyl-tRNA + H2O = an N-acyl-L-amino acid + a tRNA + H(+)</text>
        <dbReference type="Rhea" id="RHEA:54448"/>
        <dbReference type="Rhea" id="RHEA-COMP:10123"/>
        <dbReference type="Rhea" id="RHEA-COMP:13883"/>
        <dbReference type="ChEBI" id="CHEBI:15377"/>
        <dbReference type="ChEBI" id="CHEBI:15378"/>
        <dbReference type="ChEBI" id="CHEBI:59874"/>
        <dbReference type="ChEBI" id="CHEBI:78442"/>
        <dbReference type="ChEBI" id="CHEBI:138191"/>
        <dbReference type="EC" id="3.1.1.29"/>
    </reaction>
</comment>
<dbReference type="AlphaFoldDB" id="A0A1G1YR01"/>
<evidence type="ECO:0000313" key="7">
    <source>
        <dbReference type="Proteomes" id="UP000178122"/>
    </source>
</evidence>
<reference evidence="6 7" key="1">
    <citation type="journal article" date="2016" name="Nat. Commun.">
        <title>Thousands of microbial genomes shed light on interconnected biogeochemical processes in an aquifer system.</title>
        <authorList>
            <person name="Anantharaman K."/>
            <person name="Brown C.T."/>
            <person name="Hug L.A."/>
            <person name="Sharon I."/>
            <person name="Castelle C.J."/>
            <person name="Probst A.J."/>
            <person name="Thomas B.C."/>
            <person name="Singh A."/>
            <person name="Wilkins M.J."/>
            <person name="Karaoz U."/>
            <person name="Brodie E.L."/>
            <person name="Williams K.H."/>
            <person name="Hubbard S.S."/>
            <person name="Banfield J.F."/>
        </authorList>
    </citation>
    <scope>NUCLEOTIDE SEQUENCE [LARGE SCALE GENOMIC DNA]</scope>
</reference>
<comment type="similarity">
    <text evidence="3">Belongs to the PTH2 family.</text>
</comment>
<evidence type="ECO:0000259" key="5">
    <source>
        <dbReference type="PROSITE" id="PS50835"/>
    </source>
</evidence>
<sequence length="115" mass="12570">MPSYKQVILARQDLQLPKGKLAAQAAHAAVECVLKSDQKIVQTWVKQGMPKIVLKVKDEKELLFYFQKAKDVNICASLITDAGHTVVEPGTHTCVGIGPADEKEVDKITAKLGLM</sequence>
<dbReference type="GO" id="GO:0005829">
    <property type="term" value="C:cytosol"/>
    <property type="evidence" value="ECO:0007669"/>
    <property type="project" value="TreeGrafter"/>
</dbReference>
<dbReference type="NCBIfam" id="TIGR00283">
    <property type="entry name" value="arch_pth2"/>
    <property type="match status" value="1"/>
</dbReference>
<comment type="caution">
    <text evidence="6">The sequence shown here is derived from an EMBL/GenBank/DDBJ whole genome shotgun (WGS) entry which is preliminary data.</text>
</comment>
<name>A0A1G1YR01_9BACT</name>
<dbReference type="PANTHER" id="PTHR12649">
    <property type="entry name" value="PEPTIDYL-TRNA HYDROLASE 2"/>
    <property type="match status" value="1"/>
</dbReference>
<proteinExistence type="inferred from homology"/>
<organism evidence="6 7">
    <name type="scientific">Candidatus Buchananbacteria bacterium RIFCSPLOWO2_01_FULL_40_23b</name>
    <dbReference type="NCBI Taxonomy" id="1797544"/>
    <lineage>
        <taxon>Bacteria</taxon>
        <taxon>Candidatus Buchananiibacteriota</taxon>
    </lineage>
</organism>
<dbReference type="Pfam" id="PF01981">
    <property type="entry name" value="PTH2"/>
    <property type="match status" value="1"/>
</dbReference>
<dbReference type="PANTHER" id="PTHR12649:SF11">
    <property type="entry name" value="PEPTIDYL-TRNA HYDROLASE 2, MITOCHONDRIAL"/>
    <property type="match status" value="1"/>
</dbReference>
<feature type="domain" description="Ig-like" evidence="5">
    <location>
        <begin position="2"/>
        <end position="106"/>
    </location>
</feature>
<dbReference type="PROSITE" id="PS50835">
    <property type="entry name" value="IG_LIKE"/>
    <property type="match status" value="1"/>
</dbReference>
<accession>A0A1G1YR01</accession>
<dbReference type="InterPro" id="IPR002833">
    <property type="entry name" value="PTH2"/>
</dbReference>
<dbReference type="SUPFAM" id="SSF102462">
    <property type="entry name" value="Peptidyl-tRNA hydrolase II"/>
    <property type="match status" value="1"/>
</dbReference>
<dbReference type="Gene3D" id="3.40.1490.10">
    <property type="entry name" value="Bit1"/>
    <property type="match status" value="1"/>
</dbReference>
<dbReference type="FunFam" id="3.40.1490.10:FF:000001">
    <property type="entry name" value="Peptidyl-tRNA hydrolase 2"/>
    <property type="match status" value="1"/>
</dbReference>
<evidence type="ECO:0000313" key="6">
    <source>
        <dbReference type="EMBL" id="OGY53857.1"/>
    </source>
</evidence>
<evidence type="ECO:0000256" key="2">
    <source>
        <dbReference type="ARBA" id="ARBA00022801"/>
    </source>
</evidence>
<dbReference type="EC" id="3.1.1.29" evidence="1"/>
<dbReference type="InterPro" id="IPR007110">
    <property type="entry name" value="Ig-like_dom"/>
</dbReference>
<dbReference type="InterPro" id="IPR023476">
    <property type="entry name" value="Pep_tRNA_hydro_II_dom_sf"/>
</dbReference>
<dbReference type="EMBL" id="MHIN01000038">
    <property type="protein sequence ID" value="OGY53857.1"/>
    <property type="molecule type" value="Genomic_DNA"/>
</dbReference>
<dbReference type="Proteomes" id="UP000178122">
    <property type="component" value="Unassembled WGS sequence"/>
</dbReference>
<evidence type="ECO:0000256" key="1">
    <source>
        <dbReference type="ARBA" id="ARBA00013260"/>
    </source>
</evidence>
<dbReference type="NCBIfam" id="NF003314">
    <property type="entry name" value="PRK04322.1"/>
    <property type="match status" value="1"/>
</dbReference>
<evidence type="ECO:0000256" key="4">
    <source>
        <dbReference type="ARBA" id="ARBA00048707"/>
    </source>
</evidence>
<evidence type="ECO:0000256" key="3">
    <source>
        <dbReference type="ARBA" id="ARBA00038050"/>
    </source>
</evidence>
<protein>
    <recommendedName>
        <fullName evidence="1">peptidyl-tRNA hydrolase</fullName>
        <ecNumber evidence="1">3.1.1.29</ecNumber>
    </recommendedName>
</protein>